<evidence type="ECO:0000256" key="4">
    <source>
        <dbReference type="ARBA" id="ARBA00022452"/>
    </source>
</evidence>
<evidence type="ECO:0000256" key="9">
    <source>
        <dbReference type="ARBA" id="ARBA00023136"/>
    </source>
</evidence>
<evidence type="ECO:0000256" key="1">
    <source>
        <dbReference type="ARBA" id="ARBA00004571"/>
    </source>
</evidence>
<keyword evidence="7" id="KW-0406">Ion transport</keyword>
<proteinExistence type="predicted"/>
<evidence type="ECO:0000256" key="5">
    <source>
        <dbReference type="ARBA" id="ARBA00022692"/>
    </source>
</evidence>
<evidence type="ECO:0000256" key="7">
    <source>
        <dbReference type="ARBA" id="ARBA00023065"/>
    </source>
</evidence>
<keyword evidence="3" id="KW-0813">Transport</keyword>
<evidence type="ECO:0000256" key="3">
    <source>
        <dbReference type="ARBA" id="ARBA00022448"/>
    </source>
</evidence>
<evidence type="ECO:0000313" key="13">
    <source>
        <dbReference type="EMBL" id="MFC3686516.1"/>
    </source>
</evidence>
<dbReference type="PANTHER" id="PTHR34501:SF9">
    <property type="entry name" value="MAJOR OUTER MEMBRANE PROTEIN P.IA"/>
    <property type="match status" value="1"/>
</dbReference>
<comment type="caution">
    <text evidence="13">The sequence shown here is derived from an EMBL/GenBank/DDBJ whole genome shotgun (WGS) entry which is preliminary data.</text>
</comment>
<dbReference type="RefSeq" id="WP_382179473.1">
    <property type="nucleotide sequence ID" value="NZ_JBHRXX010000010.1"/>
</dbReference>
<keyword evidence="5" id="KW-0812">Transmembrane</keyword>
<dbReference type="SUPFAM" id="SSF56935">
    <property type="entry name" value="Porins"/>
    <property type="match status" value="1"/>
</dbReference>
<keyword evidence="14" id="KW-1185">Reference proteome</keyword>
<dbReference type="EMBL" id="JBHRXX010000010">
    <property type="protein sequence ID" value="MFC3686516.1"/>
    <property type="molecule type" value="Genomic_DNA"/>
</dbReference>
<dbReference type="PANTHER" id="PTHR34501">
    <property type="entry name" value="PROTEIN YDDL-RELATED"/>
    <property type="match status" value="1"/>
</dbReference>
<dbReference type="Gene3D" id="2.40.160.10">
    <property type="entry name" value="Porin"/>
    <property type="match status" value="1"/>
</dbReference>
<dbReference type="Proteomes" id="UP001595729">
    <property type="component" value="Unassembled WGS sequence"/>
</dbReference>
<dbReference type="PRINTS" id="PR00184">
    <property type="entry name" value="NEISSPPORIN"/>
</dbReference>
<comment type="subcellular location">
    <subcellularLocation>
        <location evidence="1">Cell outer membrane</location>
        <topology evidence="1">Multi-pass membrane protein</topology>
    </subcellularLocation>
</comment>
<feature type="signal peptide" evidence="11">
    <location>
        <begin position="1"/>
        <end position="19"/>
    </location>
</feature>
<accession>A0ABV7W9S3</accession>
<evidence type="ECO:0000256" key="10">
    <source>
        <dbReference type="ARBA" id="ARBA00023237"/>
    </source>
</evidence>
<dbReference type="InterPro" id="IPR033900">
    <property type="entry name" value="Gram_neg_porin_domain"/>
</dbReference>
<dbReference type="InterPro" id="IPR023614">
    <property type="entry name" value="Porin_dom_sf"/>
</dbReference>
<protein>
    <submittedName>
        <fullName evidence="13">Porin</fullName>
    </submittedName>
</protein>
<dbReference type="InterPro" id="IPR050298">
    <property type="entry name" value="Gram-neg_bact_OMP"/>
</dbReference>
<organism evidence="13 14">
    <name type="scientific">Hydrogenophaga luteola</name>
    <dbReference type="NCBI Taxonomy" id="1591122"/>
    <lineage>
        <taxon>Bacteria</taxon>
        <taxon>Pseudomonadati</taxon>
        <taxon>Pseudomonadota</taxon>
        <taxon>Betaproteobacteria</taxon>
        <taxon>Burkholderiales</taxon>
        <taxon>Comamonadaceae</taxon>
        <taxon>Hydrogenophaga</taxon>
    </lineage>
</organism>
<evidence type="ECO:0000256" key="11">
    <source>
        <dbReference type="SAM" id="SignalP"/>
    </source>
</evidence>
<feature type="chain" id="PRO_5047303099" evidence="11">
    <location>
        <begin position="20"/>
        <end position="318"/>
    </location>
</feature>
<keyword evidence="10" id="KW-0998">Cell outer membrane</keyword>
<keyword evidence="8" id="KW-0626">Porin</keyword>
<evidence type="ECO:0000313" key="14">
    <source>
        <dbReference type="Proteomes" id="UP001595729"/>
    </source>
</evidence>
<name>A0ABV7W9S3_9BURK</name>
<comment type="subunit">
    <text evidence="2">Homotrimer.</text>
</comment>
<reference evidence="14" key="1">
    <citation type="journal article" date="2019" name="Int. J. Syst. Evol. Microbiol.">
        <title>The Global Catalogue of Microorganisms (GCM) 10K type strain sequencing project: providing services to taxonomists for standard genome sequencing and annotation.</title>
        <authorList>
            <consortium name="The Broad Institute Genomics Platform"/>
            <consortium name="The Broad Institute Genome Sequencing Center for Infectious Disease"/>
            <person name="Wu L."/>
            <person name="Ma J."/>
        </authorList>
    </citation>
    <scope>NUCLEOTIDE SEQUENCE [LARGE SCALE GENOMIC DNA]</scope>
    <source>
        <strain evidence="14">KCTC 42501</strain>
    </source>
</reference>
<keyword evidence="6 11" id="KW-0732">Signal</keyword>
<sequence>MKKTLIALAAVAATGAAFAQSSVTIYGKVDVGIRKMSDSSADLYTPHGSRLGFRGEEDLGGGLKAKFQIEHRFRPDDGTDAGYTAASTNPTTGVTTPAVARFWNGLSTVGLAGGFGELRLGRYYSANFLGANNKADPFGGDGAAALRGVGMLTTAPYIRTANVIHYSGNFSGVNVAVSTGLKEGAAKAHNSIAVGYANGPLDVGVGRDNGQDDGNLTNLYATYDLGVAKLAVGMGRRSTAAGVDTDGLLVGATIPAGPGRVLVGYARNKTDDVTNASKVGLGYFYPLSKRTTIEFTVGSDSKATTNKRGYDLTLHHNF</sequence>
<dbReference type="CDD" id="cd00342">
    <property type="entry name" value="gram_neg_porins"/>
    <property type="match status" value="1"/>
</dbReference>
<keyword evidence="9" id="KW-0472">Membrane</keyword>
<feature type="domain" description="Porin" evidence="12">
    <location>
        <begin position="7"/>
        <end position="300"/>
    </location>
</feature>
<gene>
    <name evidence="13" type="ORF">ACFOPI_23185</name>
</gene>
<evidence type="ECO:0000256" key="2">
    <source>
        <dbReference type="ARBA" id="ARBA00011233"/>
    </source>
</evidence>
<evidence type="ECO:0000259" key="12">
    <source>
        <dbReference type="Pfam" id="PF13609"/>
    </source>
</evidence>
<evidence type="ECO:0000256" key="8">
    <source>
        <dbReference type="ARBA" id="ARBA00023114"/>
    </source>
</evidence>
<keyword evidence="4" id="KW-1134">Transmembrane beta strand</keyword>
<dbReference type="Pfam" id="PF13609">
    <property type="entry name" value="Porin_4"/>
    <property type="match status" value="1"/>
</dbReference>
<dbReference type="InterPro" id="IPR002299">
    <property type="entry name" value="Porin_Neis"/>
</dbReference>
<evidence type="ECO:0000256" key="6">
    <source>
        <dbReference type="ARBA" id="ARBA00022729"/>
    </source>
</evidence>